<feature type="domain" description="Glyoxalase-like" evidence="1">
    <location>
        <begin position="14"/>
        <end position="169"/>
    </location>
</feature>
<comment type="caution">
    <text evidence="2">The sequence shown here is derived from an EMBL/GenBank/DDBJ whole genome shotgun (WGS) entry which is preliminary data.</text>
</comment>
<dbReference type="PANTHER" id="PTHR40265:SF1">
    <property type="entry name" value="GLYOXALASE-LIKE DOMAIN-CONTAINING PROTEIN"/>
    <property type="match status" value="1"/>
</dbReference>
<accession>A0A4Q9KQN2</accession>
<keyword evidence="3" id="KW-1185">Reference proteome</keyword>
<reference evidence="2 3" key="1">
    <citation type="submission" date="2019-01" db="EMBL/GenBank/DDBJ databases">
        <title>Lactibacter flavus gen. nov., sp. nov., a novel bacterium of the family Propionibacteriaceae isolated from raw milk and dairy products.</title>
        <authorList>
            <person name="Huptas C."/>
            <person name="Wenning M."/>
            <person name="Breitenwieser F."/>
            <person name="Doll E."/>
            <person name="Von Neubeck M."/>
            <person name="Busse H.-J."/>
            <person name="Scherer S."/>
        </authorList>
    </citation>
    <scope>NUCLEOTIDE SEQUENCE [LARGE SCALE GENOMIC DNA]</scope>
    <source>
        <strain evidence="2 3">DSM 22130</strain>
    </source>
</reference>
<proteinExistence type="predicted"/>
<organism evidence="2 3">
    <name type="scientific">Propioniciclava tarda</name>
    <dbReference type="NCBI Taxonomy" id="433330"/>
    <lineage>
        <taxon>Bacteria</taxon>
        <taxon>Bacillati</taxon>
        <taxon>Actinomycetota</taxon>
        <taxon>Actinomycetes</taxon>
        <taxon>Propionibacteriales</taxon>
        <taxon>Propionibacteriaceae</taxon>
        <taxon>Propioniciclava</taxon>
    </lineage>
</organism>
<dbReference type="RefSeq" id="WP_131170792.1">
    <property type="nucleotide sequence ID" value="NZ_FXTL01000001.1"/>
</dbReference>
<dbReference type="Gene3D" id="3.10.180.10">
    <property type="entry name" value="2,3-Dihydroxybiphenyl 1,2-Dioxygenase, domain 1"/>
    <property type="match status" value="1"/>
</dbReference>
<evidence type="ECO:0000259" key="1">
    <source>
        <dbReference type="Pfam" id="PF13468"/>
    </source>
</evidence>
<dbReference type="EMBL" id="SDMR01000001">
    <property type="protein sequence ID" value="TBT96380.1"/>
    <property type="molecule type" value="Genomic_DNA"/>
</dbReference>
<evidence type="ECO:0000313" key="2">
    <source>
        <dbReference type="EMBL" id="TBT96380.1"/>
    </source>
</evidence>
<dbReference type="Pfam" id="PF13468">
    <property type="entry name" value="Glyoxalase_3"/>
    <property type="match status" value="1"/>
</dbReference>
<dbReference type="PANTHER" id="PTHR40265">
    <property type="entry name" value="BLL2707 PROTEIN"/>
    <property type="match status" value="1"/>
</dbReference>
<dbReference type="InterPro" id="IPR025870">
    <property type="entry name" value="Glyoxalase-like_dom"/>
</dbReference>
<sequence length="212" mass="23235">MRIANLSFAAGPHGLLAAVAELEAQLGVKFRDGGFHPRFGTRNNILPLLNGHYLEVVEVLEHPAAEKAMFGQAVRARTESGGGWLGWAVEVDDMTPLEERLQREAGVGSRHFPDGRLLEWEQIGVRGFASDPQLPFFLKWSSEPSTHPSALGPSEVELVKIYIAGSRQRVSDWLGFDLVDSFDGVEFKFISPNGQPGLDAAKFKTPQGTVKI</sequence>
<dbReference type="Proteomes" id="UP000291933">
    <property type="component" value="Unassembled WGS sequence"/>
</dbReference>
<gene>
    <name evidence="2" type="ORF">ET996_01630</name>
</gene>
<evidence type="ECO:0000313" key="3">
    <source>
        <dbReference type="Proteomes" id="UP000291933"/>
    </source>
</evidence>
<dbReference type="AlphaFoldDB" id="A0A4Q9KQN2"/>
<protein>
    <submittedName>
        <fullName evidence="2">VOC family protein</fullName>
    </submittedName>
</protein>
<dbReference type="InterPro" id="IPR029068">
    <property type="entry name" value="Glyas_Bleomycin-R_OHBP_Dase"/>
</dbReference>
<name>A0A4Q9KQN2_PROTD</name>
<dbReference type="OrthoDB" id="8857320at2"/>